<dbReference type="SMART" id="SM00880">
    <property type="entry name" value="CHAD"/>
    <property type="match status" value="1"/>
</dbReference>
<protein>
    <submittedName>
        <fullName evidence="4">CHAD domain-containing protein</fullName>
    </submittedName>
</protein>
<evidence type="ECO:0000259" key="3">
    <source>
        <dbReference type="PROSITE" id="PS51708"/>
    </source>
</evidence>
<evidence type="ECO:0000313" key="5">
    <source>
        <dbReference type="Proteomes" id="UP000584642"/>
    </source>
</evidence>
<reference evidence="4 5" key="1">
    <citation type="submission" date="2020-05" db="EMBL/GenBank/DDBJ databases">
        <title>Azospirillum oleiclasticum sp. nov, a nitrogen-fixing and heavy crude oil-emulsifying bacterium isolated from the crude oil of Yumen Oilfield.</title>
        <authorList>
            <person name="Wu D."/>
            <person name="Cai M."/>
            <person name="Zhang X."/>
        </authorList>
    </citation>
    <scope>NUCLEOTIDE SEQUENCE [LARGE SCALE GENOMIC DNA]</scope>
    <source>
        <strain evidence="4 5">ROY-1-1-2</strain>
    </source>
</reference>
<dbReference type="InterPro" id="IPR039013">
    <property type="entry name" value="YgiF"/>
</dbReference>
<dbReference type="InterPro" id="IPR007899">
    <property type="entry name" value="CHAD_dom"/>
</dbReference>
<accession>A0ABX2TG12</accession>
<name>A0ABX2TG12_9PROT</name>
<evidence type="ECO:0000256" key="1">
    <source>
        <dbReference type="SAM" id="MobiDB-lite"/>
    </source>
</evidence>
<dbReference type="SMART" id="SM01118">
    <property type="entry name" value="CYTH"/>
    <property type="match status" value="1"/>
</dbReference>
<keyword evidence="5" id="KW-1185">Reference proteome</keyword>
<evidence type="ECO:0000313" key="4">
    <source>
        <dbReference type="EMBL" id="NYZ22251.1"/>
    </source>
</evidence>
<dbReference type="PANTHER" id="PTHR39569">
    <property type="entry name" value="INORGANIC TRIPHOSPHATASE"/>
    <property type="match status" value="1"/>
</dbReference>
<dbReference type="InterPro" id="IPR023577">
    <property type="entry name" value="CYTH_domain"/>
</dbReference>
<evidence type="ECO:0000259" key="2">
    <source>
        <dbReference type="PROSITE" id="PS51707"/>
    </source>
</evidence>
<gene>
    <name evidence="4" type="ORF">HND93_21270</name>
</gene>
<dbReference type="Pfam" id="PF01928">
    <property type="entry name" value="CYTH"/>
    <property type="match status" value="1"/>
</dbReference>
<sequence length="537" mass="58986">MVTETESTDDTGGAAATAPNAETELKLAVRPEDLERLRAAPLLKQRGAGRAVTKTLESVYFDTDDFDLMRRLVTFRVRRSGERFVQTLKTAPTSAGGLTRGEWEWAVAGPEPDLSVIAEAEALEQLGTVGAGDLRPVFTSHVRRTIRVIDGGEAAIELAFDTGEIRLPGGGTVPLSELELELKRGDPAALFELARLLASVAPLRVESRSKAARGFALASGTLDDPVKAEKLALDPEDSVETALCRVMRACLAHAAANEASVLKGTDPEGVHQMRVALRRLRSAFSLFRPFLPADQHDGLVADVKWLGSTLGPARDWDVFLGDLLAPVIDAMDAAGGHGRPVVGDLRQLEEAAKARRDRAYDAVREAVLSERYTGFQLRFAAWLEGRGWREQRVDERSVRLFEPVRGLADELLAKRHRKARKSGKGFAGLTVDERHQVRIALKKLRYASEFFRALYEEKAARRYIQQVSAFQDALGHLNDVATATRLMHDLHEDGGRPAAGEARAAGIVIGWHARGVTEGEERLLALWRDFADTKPFW</sequence>
<dbReference type="Gene3D" id="1.40.20.10">
    <property type="entry name" value="CHAD domain"/>
    <property type="match status" value="1"/>
</dbReference>
<organism evidence="4 5">
    <name type="scientific">Azospirillum oleiclasticum</name>
    <dbReference type="NCBI Taxonomy" id="2735135"/>
    <lineage>
        <taxon>Bacteria</taxon>
        <taxon>Pseudomonadati</taxon>
        <taxon>Pseudomonadota</taxon>
        <taxon>Alphaproteobacteria</taxon>
        <taxon>Rhodospirillales</taxon>
        <taxon>Azospirillaceae</taxon>
        <taxon>Azospirillum</taxon>
    </lineage>
</organism>
<dbReference type="Gene3D" id="2.40.320.10">
    <property type="entry name" value="Hypothetical Protein Pfu-838710-001"/>
    <property type="match status" value="1"/>
</dbReference>
<dbReference type="PANTHER" id="PTHR39569:SF1">
    <property type="entry name" value="INORGANIC TRIPHOSPHATASE"/>
    <property type="match status" value="1"/>
</dbReference>
<proteinExistence type="predicted"/>
<feature type="compositionally biased region" description="Low complexity" evidence="1">
    <location>
        <begin position="10"/>
        <end position="22"/>
    </location>
</feature>
<feature type="domain" description="CYTH" evidence="2">
    <location>
        <begin position="20"/>
        <end position="221"/>
    </location>
</feature>
<dbReference type="SUPFAM" id="SSF55154">
    <property type="entry name" value="CYTH-like phosphatases"/>
    <property type="match status" value="1"/>
</dbReference>
<dbReference type="PROSITE" id="PS51707">
    <property type="entry name" value="CYTH"/>
    <property type="match status" value="1"/>
</dbReference>
<dbReference type="InterPro" id="IPR033469">
    <property type="entry name" value="CYTH-like_dom_sf"/>
</dbReference>
<dbReference type="EMBL" id="JABFDB010000016">
    <property type="protein sequence ID" value="NYZ22251.1"/>
    <property type="molecule type" value="Genomic_DNA"/>
</dbReference>
<dbReference type="RefSeq" id="WP_180284025.1">
    <property type="nucleotide sequence ID" value="NZ_JABFDB010000016.1"/>
</dbReference>
<dbReference type="InterPro" id="IPR038186">
    <property type="entry name" value="CHAD_dom_sf"/>
</dbReference>
<dbReference type="Proteomes" id="UP000584642">
    <property type="component" value="Unassembled WGS sequence"/>
</dbReference>
<feature type="region of interest" description="Disordered" evidence="1">
    <location>
        <begin position="1"/>
        <end position="24"/>
    </location>
</feature>
<comment type="caution">
    <text evidence="4">The sequence shown here is derived from an EMBL/GenBank/DDBJ whole genome shotgun (WGS) entry which is preliminary data.</text>
</comment>
<dbReference type="Pfam" id="PF05235">
    <property type="entry name" value="CHAD"/>
    <property type="match status" value="1"/>
</dbReference>
<feature type="domain" description="CHAD" evidence="3">
    <location>
        <begin position="236"/>
        <end position="537"/>
    </location>
</feature>
<dbReference type="CDD" id="cd07756">
    <property type="entry name" value="CYTH-like_Pase_CHAD"/>
    <property type="match status" value="1"/>
</dbReference>
<dbReference type="PROSITE" id="PS51708">
    <property type="entry name" value="CHAD"/>
    <property type="match status" value="1"/>
</dbReference>